<keyword evidence="1" id="KW-1133">Transmembrane helix</keyword>
<dbReference type="KEGG" id="cohn:KCTCHS21_31490"/>
<proteinExistence type="predicted"/>
<keyword evidence="1" id="KW-0472">Membrane</keyword>
<name>A0A3T1D6P1_9BACL</name>
<gene>
    <name evidence="2" type="ORF">KCTCHS21_31490</name>
</gene>
<reference evidence="2 3" key="1">
    <citation type="submission" date="2019-01" db="EMBL/GenBank/DDBJ databases">
        <title>Complete genome sequence of Cohnella hallensis HS21 isolated from Korean fir (Abies koreana) rhizospheric soil.</title>
        <authorList>
            <person name="Jiang L."/>
            <person name="Kang S.W."/>
            <person name="Kim S."/>
            <person name="Jung J."/>
            <person name="Kim C.Y."/>
            <person name="Kim D.H."/>
            <person name="Kim S.W."/>
            <person name="Lee J."/>
        </authorList>
    </citation>
    <scope>NUCLEOTIDE SEQUENCE [LARGE SCALE GENOMIC DNA]</scope>
    <source>
        <strain evidence="2 3">HS21</strain>
    </source>
</reference>
<feature type="transmembrane region" description="Helical" evidence="1">
    <location>
        <begin position="81"/>
        <end position="99"/>
    </location>
</feature>
<feature type="transmembrane region" description="Helical" evidence="1">
    <location>
        <begin position="50"/>
        <end position="69"/>
    </location>
</feature>
<evidence type="ECO:0000313" key="3">
    <source>
        <dbReference type="Proteomes" id="UP000289856"/>
    </source>
</evidence>
<keyword evidence="3" id="KW-1185">Reference proteome</keyword>
<accession>A0A3T1D6P1</accession>
<dbReference type="OrthoDB" id="2654737at2"/>
<dbReference type="EMBL" id="AP019400">
    <property type="protein sequence ID" value="BBI33750.1"/>
    <property type="molecule type" value="Genomic_DNA"/>
</dbReference>
<evidence type="ECO:0000256" key="1">
    <source>
        <dbReference type="SAM" id="Phobius"/>
    </source>
</evidence>
<evidence type="ECO:0000313" key="2">
    <source>
        <dbReference type="EMBL" id="BBI33750.1"/>
    </source>
</evidence>
<organism evidence="2 3">
    <name type="scientific">Cohnella abietis</name>
    <dbReference type="NCBI Taxonomy" id="2507935"/>
    <lineage>
        <taxon>Bacteria</taxon>
        <taxon>Bacillati</taxon>
        <taxon>Bacillota</taxon>
        <taxon>Bacilli</taxon>
        <taxon>Bacillales</taxon>
        <taxon>Paenibacillaceae</taxon>
        <taxon>Cohnella</taxon>
    </lineage>
</organism>
<sequence length="225" mass="25307">MFNRNIGRFHFAVLLMLLIVFAKHHLHYSIADTLMRAVGLSPWSNAKYNTGVYIPNVVGLIVIGFVIILTSNYYRPLNPKILRTLILSSIAFAMIFPFVTEQTLFLVKHNSSGIHSFDYDREKSRCSYSSKDNSVIAKCDIAYFNYGKENNITIKPFFKRRNDGENLISSMEFEARNISISPHTSGGVGADFISLKSIPEDYSSMSGSPQEVGVEITINGVTKIY</sequence>
<dbReference type="Proteomes" id="UP000289856">
    <property type="component" value="Chromosome"/>
</dbReference>
<dbReference type="RefSeq" id="WP_130609957.1">
    <property type="nucleotide sequence ID" value="NZ_AP019400.1"/>
</dbReference>
<dbReference type="AlphaFoldDB" id="A0A3T1D6P1"/>
<keyword evidence="1" id="KW-0812">Transmembrane</keyword>
<protein>
    <submittedName>
        <fullName evidence="2">Uncharacterized protein</fullName>
    </submittedName>
</protein>